<dbReference type="PANTHER" id="PTHR30485">
    <property type="entry name" value="NI/FE-HYDROGENASE 1 B-TYPE CYTOCHROME SUBUNIT"/>
    <property type="match status" value="1"/>
</dbReference>
<sequence length="220" mass="23710">MKTIRVWDLPVRLFHWALALLVLAAVVTQKIGGNAMAWHFRCGYAILALLLFRILWGVVGSRYARFSSFIHGPSTIAGYIRNGKAALRDKALGHNPLGGLSILTMIGVLLAQAVGGLFSNDDIAYDGPLVKYISKEVSDRITGLHKDVGATLIYFLVALHVATIAYYFLKKRENLVKPMITGDAPATVDAPPAADSAATRLLALALLAVCGGLVYLLVTH</sequence>
<dbReference type="AlphaFoldDB" id="A0A6B3SKQ3"/>
<dbReference type="GO" id="GO:0022904">
    <property type="term" value="P:respiratory electron transport chain"/>
    <property type="evidence" value="ECO:0007669"/>
    <property type="project" value="InterPro"/>
</dbReference>
<evidence type="ECO:0000313" key="8">
    <source>
        <dbReference type="EMBL" id="NEX61424.1"/>
    </source>
</evidence>
<feature type="transmembrane region" description="Helical" evidence="6">
    <location>
        <begin position="148"/>
        <end position="169"/>
    </location>
</feature>
<evidence type="ECO:0000256" key="6">
    <source>
        <dbReference type="SAM" id="Phobius"/>
    </source>
</evidence>
<evidence type="ECO:0000256" key="3">
    <source>
        <dbReference type="ARBA" id="ARBA00022692"/>
    </source>
</evidence>
<keyword evidence="3 6" id="KW-0812">Transmembrane</keyword>
<dbReference type="InterPro" id="IPR016174">
    <property type="entry name" value="Di-haem_cyt_TM"/>
</dbReference>
<keyword evidence="2" id="KW-1003">Cell membrane</keyword>
<reference evidence="8 9" key="1">
    <citation type="submission" date="2020-02" db="EMBL/GenBank/DDBJ databases">
        <authorList>
            <person name="Kim M.K."/>
        </authorList>
    </citation>
    <scope>NUCLEOTIDE SEQUENCE [LARGE SCALE GENOMIC DNA]</scope>
    <source>
        <strain evidence="8 9">17J57-3</strain>
    </source>
</reference>
<evidence type="ECO:0000259" key="7">
    <source>
        <dbReference type="Pfam" id="PF01292"/>
    </source>
</evidence>
<evidence type="ECO:0000256" key="1">
    <source>
        <dbReference type="ARBA" id="ARBA00004651"/>
    </source>
</evidence>
<dbReference type="InterPro" id="IPR051542">
    <property type="entry name" value="Hydrogenase_cytochrome"/>
</dbReference>
<keyword evidence="5 6" id="KW-0472">Membrane</keyword>
<dbReference type="PANTHER" id="PTHR30485:SF2">
    <property type="entry name" value="BLL0597 PROTEIN"/>
    <property type="match status" value="1"/>
</dbReference>
<organism evidence="8 9">
    <name type="scientific">Noviherbaspirillum galbum</name>
    <dbReference type="NCBI Taxonomy" id="2709383"/>
    <lineage>
        <taxon>Bacteria</taxon>
        <taxon>Pseudomonadati</taxon>
        <taxon>Pseudomonadota</taxon>
        <taxon>Betaproteobacteria</taxon>
        <taxon>Burkholderiales</taxon>
        <taxon>Oxalobacteraceae</taxon>
        <taxon>Noviherbaspirillum</taxon>
    </lineage>
</organism>
<accession>A0A6B3SKQ3</accession>
<name>A0A6B3SKQ3_9BURK</name>
<comment type="subcellular location">
    <subcellularLocation>
        <location evidence="1">Cell membrane</location>
        <topology evidence="1">Multi-pass membrane protein</topology>
    </subcellularLocation>
</comment>
<feature type="transmembrane region" description="Helical" evidence="6">
    <location>
        <begin position="38"/>
        <end position="59"/>
    </location>
</feature>
<evidence type="ECO:0000256" key="2">
    <source>
        <dbReference type="ARBA" id="ARBA00022475"/>
    </source>
</evidence>
<dbReference type="GO" id="GO:0020037">
    <property type="term" value="F:heme binding"/>
    <property type="evidence" value="ECO:0007669"/>
    <property type="project" value="TreeGrafter"/>
</dbReference>
<dbReference type="Pfam" id="PF01292">
    <property type="entry name" value="Ni_hydr_CYTB"/>
    <property type="match status" value="1"/>
</dbReference>
<protein>
    <submittedName>
        <fullName evidence="8">Cytochrome B</fullName>
    </submittedName>
</protein>
<dbReference type="Proteomes" id="UP000482155">
    <property type="component" value="Unassembled WGS sequence"/>
</dbReference>
<dbReference type="GO" id="GO:0009055">
    <property type="term" value="F:electron transfer activity"/>
    <property type="evidence" value="ECO:0007669"/>
    <property type="project" value="InterPro"/>
</dbReference>
<dbReference type="Gene3D" id="1.20.950.20">
    <property type="entry name" value="Transmembrane di-heme cytochromes, Chain C"/>
    <property type="match status" value="1"/>
</dbReference>
<feature type="domain" description="Cytochrome b561 bacterial/Ni-hydrogenase" evidence="7">
    <location>
        <begin position="6"/>
        <end position="182"/>
    </location>
</feature>
<evidence type="ECO:0000256" key="4">
    <source>
        <dbReference type="ARBA" id="ARBA00022989"/>
    </source>
</evidence>
<dbReference type="InterPro" id="IPR011577">
    <property type="entry name" value="Cyt_b561_bac/Ni-Hgenase"/>
</dbReference>
<keyword evidence="4 6" id="KW-1133">Transmembrane helix</keyword>
<dbReference type="RefSeq" id="WP_163962623.1">
    <property type="nucleotide sequence ID" value="NZ_JAAIVB010000036.1"/>
</dbReference>
<feature type="transmembrane region" description="Helical" evidence="6">
    <location>
        <begin position="97"/>
        <end position="118"/>
    </location>
</feature>
<gene>
    <name evidence="8" type="ORF">G3574_10060</name>
</gene>
<comment type="caution">
    <text evidence="8">The sequence shown here is derived from an EMBL/GenBank/DDBJ whole genome shotgun (WGS) entry which is preliminary data.</text>
</comment>
<evidence type="ECO:0000313" key="9">
    <source>
        <dbReference type="Proteomes" id="UP000482155"/>
    </source>
</evidence>
<evidence type="ECO:0000256" key="5">
    <source>
        <dbReference type="ARBA" id="ARBA00023136"/>
    </source>
</evidence>
<dbReference type="EMBL" id="JAAIVB010000036">
    <property type="protein sequence ID" value="NEX61424.1"/>
    <property type="molecule type" value="Genomic_DNA"/>
</dbReference>
<dbReference type="GO" id="GO:0005886">
    <property type="term" value="C:plasma membrane"/>
    <property type="evidence" value="ECO:0007669"/>
    <property type="project" value="UniProtKB-SubCell"/>
</dbReference>
<feature type="transmembrane region" description="Helical" evidence="6">
    <location>
        <begin position="201"/>
        <end position="218"/>
    </location>
</feature>
<proteinExistence type="predicted"/>
<keyword evidence="9" id="KW-1185">Reference proteome</keyword>
<dbReference type="SUPFAM" id="SSF81342">
    <property type="entry name" value="Transmembrane di-heme cytochromes"/>
    <property type="match status" value="1"/>
</dbReference>